<accession>A0A9K3I3A2</accession>
<dbReference type="Gramene" id="mRNA:HanXRQr2_Chr09g0373941">
    <property type="protein sequence ID" value="mRNA:HanXRQr2_Chr09g0373941"/>
    <property type="gene ID" value="HanXRQr2_Chr09g0373941"/>
</dbReference>
<proteinExistence type="predicted"/>
<evidence type="ECO:0000313" key="1">
    <source>
        <dbReference type="EMBL" id="KAF5789663.1"/>
    </source>
</evidence>
<sequence length="134" mass="15020">MGESSNALLSASAQIQDFECFHASYINVSNIVSVKLSGSRNYLLWKAQMCCLMESNNMRGIVDATFVGSSVSGWENMKQYDSLVKGWIFGSVTEHVLADVFDLDTARDVWDKLKSICDPGEPTWCLPEDDLEFY</sequence>
<dbReference type="EMBL" id="MNCJ02000324">
    <property type="protein sequence ID" value="KAF5789663.1"/>
    <property type="molecule type" value="Genomic_DNA"/>
</dbReference>
<name>A0A9K3I3A2_HELAN</name>
<dbReference type="PANTHER" id="PTHR37610:SF103">
    <property type="entry name" value="SERINE_THREONINE-PROTEIN PHOSPHATASE 6 REGULATORY ANKYRIN REPEAT SUBUNIT C-LIKE ISOFORM X1"/>
    <property type="match status" value="1"/>
</dbReference>
<gene>
    <name evidence="1" type="ORF">HanXRQr2_Chr09g0373941</name>
</gene>
<organism evidence="1 2">
    <name type="scientific">Helianthus annuus</name>
    <name type="common">Common sunflower</name>
    <dbReference type="NCBI Taxonomy" id="4232"/>
    <lineage>
        <taxon>Eukaryota</taxon>
        <taxon>Viridiplantae</taxon>
        <taxon>Streptophyta</taxon>
        <taxon>Embryophyta</taxon>
        <taxon>Tracheophyta</taxon>
        <taxon>Spermatophyta</taxon>
        <taxon>Magnoliopsida</taxon>
        <taxon>eudicotyledons</taxon>
        <taxon>Gunneridae</taxon>
        <taxon>Pentapetalae</taxon>
        <taxon>asterids</taxon>
        <taxon>campanulids</taxon>
        <taxon>Asterales</taxon>
        <taxon>Asteraceae</taxon>
        <taxon>Asteroideae</taxon>
        <taxon>Heliantheae alliance</taxon>
        <taxon>Heliantheae</taxon>
        <taxon>Helianthus</taxon>
    </lineage>
</organism>
<reference evidence="1" key="2">
    <citation type="submission" date="2020-06" db="EMBL/GenBank/DDBJ databases">
        <title>Helianthus annuus Genome sequencing and assembly Release 2.</title>
        <authorList>
            <person name="Gouzy J."/>
            <person name="Langlade N."/>
            <person name="Munos S."/>
        </authorList>
    </citation>
    <scope>NUCLEOTIDE SEQUENCE</scope>
    <source>
        <tissue evidence="1">Leaves</tissue>
    </source>
</reference>
<protein>
    <recommendedName>
        <fullName evidence="3">Gag-polypeptide of LTR copia-type</fullName>
    </recommendedName>
</protein>
<evidence type="ECO:0008006" key="3">
    <source>
        <dbReference type="Google" id="ProtNLM"/>
    </source>
</evidence>
<dbReference type="AlphaFoldDB" id="A0A9K3I3A2"/>
<reference evidence="1" key="1">
    <citation type="journal article" date="2017" name="Nature">
        <title>The sunflower genome provides insights into oil metabolism, flowering and Asterid evolution.</title>
        <authorList>
            <person name="Badouin H."/>
            <person name="Gouzy J."/>
            <person name="Grassa C.J."/>
            <person name="Murat F."/>
            <person name="Staton S.E."/>
            <person name="Cottret L."/>
            <person name="Lelandais-Briere C."/>
            <person name="Owens G.L."/>
            <person name="Carrere S."/>
            <person name="Mayjonade B."/>
            <person name="Legrand L."/>
            <person name="Gill N."/>
            <person name="Kane N.C."/>
            <person name="Bowers J.E."/>
            <person name="Hubner S."/>
            <person name="Bellec A."/>
            <person name="Berard A."/>
            <person name="Berges H."/>
            <person name="Blanchet N."/>
            <person name="Boniface M.C."/>
            <person name="Brunel D."/>
            <person name="Catrice O."/>
            <person name="Chaidir N."/>
            <person name="Claudel C."/>
            <person name="Donnadieu C."/>
            <person name="Faraut T."/>
            <person name="Fievet G."/>
            <person name="Helmstetter N."/>
            <person name="King M."/>
            <person name="Knapp S.J."/>
            <person name="Lai Z."/>
            <person name="Le Paslier M.C."/>
            <person name="Lippi Y."/>
            <person name="Lorenzon L."/>
            <person name="Mandel J.R."/>
            <person name="Marage G."/>
            <person name="Marchand G."/>
            <person name="Marquand E."/>
            <person name="Bret-Mestries E."/>
            <person name="Morien E."/>
            <person name="Nambeesan S."/>
            <person name="Nguyen T."/>
            <person name="Pegot-Espagnet P."/>
            <person name="Pouilly N."/>
            <person name="Raftis F."/>
            <person name="Sallet E."/>
            <person name="Schiex T."/>
            <person name="Thomas J."/>
            <person name="Vandecasteele C."/>
            <person name="Vares D."/>
            <person name="Vear F."/>
            <person name="Vautrin S."/>
            <person name="Crespi M."/>
            <person name="Mangin B."/>
            <person name="Burke J.M."/>
            <person name="Salse J."/>
            <person name="Munos S."/>
            <person name="Vincourt P."/>
            <person name="Rieseberg L.H."/>
            <person name="Langlade N.B."/>
        </authorList>
    </citation>
    <scope>NUCLEOTIDE SEQUENCE</scope>
    <source>
        <tissue evidence="1">Leaves</tissue>
    </source>
</reference>
<dbReference type="PANTHER" id="PTHR37610">
    <property type="entry name" value="CCHC-TYPE DOMAIN-CONTAINING PROTEIN"/>
    <property type="match status" value="1"/>
</dbReference>
<comment type="caution">
    <text evidence="1">The sequence shown here is derived from an EMBL/GenBank/DDBJ whole genome shotgun (WGS) entry which is preliminary data.</text>
</comment>
<evidence type="ECO:0000313" key="2">
    <source>
        <dbReference type="Proteomes" id="UP000215914"/>
    </source>
</evidence>
<dbReference type="Proteomes" id="UP000215914">
    <property type="component" value="Unassembled WGS sequence"/>
</dbReference>
<keyword evidence="2" id="KW-1185">Reference proteome</keyword>